<dbReference type="GO" id="GO:0009055">
    <property type="term" value="F:electron transfer activity"/>
    <property type="evidence" value="ECO:0007669"/>
    <property type="project" value="InterPro"/>
</dbReference>
<dbReference type="Proteomes" id="UP000189681">
    <property type="component" value="Unassembled WGS sequence"/>
</dbReference>
<accession>A0A1V4AV89</accession>
<dbReference type="GO" id="GO:0046872">
    <property type="term" value="F:metal ion binding"/>
    <property type="evidence" value="ECO:0007669"/>
    <property type="project" value="InterPro"/>
</dbReference>
<dbReference type="PROSITE" id="PS50902">
    <property type="entry name" value="FLAVODOXIN_LIKE"/>
    <property type="match status" value="1"/>
</dbReference>
<dbReference type="InterPro" id="IPR016440">
    <property type="entry name" value="Rubredoxin-O_OxRdtase"/>
</dbReference>
<keyword evidence="3" id="KW-0378">Hydrolase</keyword>
<evidence type="ECO:0000256" key="1">
    <source>
        <dbReference type="ARBA" id="ARBA00007121"/>
    </source>
</evidence>
<name>A0A1V4AV89_9BACT</name>
<reference evidence="3 4" key="1">
    <citation type="journal article" date="2017" name="Water Res.">
        <title>Discovery and metagenomic analysis of an anammox bacterial enrichment related to Candidatus "Brocadia caroliniensis" in a full-scale glycerol-fed nitritation-denitritation separate centrate treatment process.</title>
        <authorList>
            <person name="Park H."/>
            <person name="Brotto A.C."/>
            <person name="van Loosdrecht M.C."/>
            <person name="Chandran K."/>
        </authorList>
    </citation>
    <scope>NUCLEOTIDE SEQUENCE [LARGE SCALE GENOMIC DNA]</scope>
    <source>
        <strain evidence="3">26THWARD</strain>
    </source>
</reference>
<evidence type="ECO:0000313" key="4">
    <source>
        <dbReference type="Proteomes" id="UP000189681"/>
    </source>
</evidence>
<dbReference type="Pfam" id="PF00258">
    <property type="entry name" value="Flavodoxin_1"/>
    <property type="match status" value="1"/>
</dbReference>
<dbReference type="PANTHER" id="PTHR43717">
    <property type="entry name" value="ANAEROBIC NITRIC OXIDE REDUCTASE FLAVORUBREDOXIN"/>
    <property type="match status" value="1"/>
</dbReference>
<dbReference type="Pfam" id="PF19583">
    <property type="entry name" value="ODP"/>
    <property type="match status" value="1"/>
</dbReference>
<dbReference type="STRING" id="1004156.AYP45_05805"/>
<organism evidence="3 4">
    <name type="scientific">Candidatus Brocadia carolinensis</name>
    <dbReference type="NCBI Taxonomy" id="1004156"/>
    <lineage>
        <taxon>Bacteria</taxon>
        <taxon>Pseudomonadati</taxon>
        <taxon>Planctomycetota</taxon>
        <taxon>Candidatus Brocadiia</taxon>
        <taxon>Candidatus Brocadiales</taxon>
        <taxon>Candidatus Brocadiaceae</taxon>
        <taxon>Candidatus Brocadia</taxon>
    </lineage>
</organism>
<proteinExistence type="inferred from homology"/>
<dbReference type="GO" id="GO:0010181">
    <property type="term" value="F:FMN binding"/>
    <property type="evidence" value="ECO:0007669"/>
    <property type="project" value="InterPro"/>
</dbReference>
<sequence length="400" mass="45290">MNPIKLKEGVYWVGEIDWELRNFHGYSTQRGSTYNAYLIIDEKITLIDGVRPYLYDKMLKRLSSLIDPADIHYIISNHVEMDHSGSLPLITKTAKNATIITSPLGQKGLLAHYKRKDWNLKVVKSDETITLGKKNIKFVLTPLVHWPDNMMSYLVEDGILFSNDAFGQHIASSERFDDEYPLGIVIDEAEKYYANIVLPYSSQVQKALDAVIPLKIDMIAPSHGVVWRSHVKTIVEEYKKWASTQVDNKCLIIYDTMWKSTEKIAGVLQEVFESHGIPVKMSNIEHSHISDIIADVLTARFVCVGSPTLNSNMLPTVAGFLTYLKGLSPKNRIGLAFGSYGWGGQAVGHVEDILKECGFEMMESVKIQYIPDEEQLQEIFNKVKQEILMRGWVLNKPPVA</sequence>
<dbReference type="SMART" id="SM00849">
    <property type="entry name" value="Lactamase_B"/>
    <property type="match status" value="1"/>
</dbReference>
<gene>
    <name evidence="3" type="ORF">AYP45_05805</name>
</gene>
<dbReference type="InterPro" id="IPR001279">
    <property type="entry name" value="Metallo-B-lactamas"/>
</dbReference>
<dbReference type="InterPro" id="IPR045761">
    <property type="entry name" value="ODP_dom"/>
</dbReference>
<evidence type="ECO:0000313" key="3">
    <source>
        <dbReference type="EMBL" id="OOP57038.1"/>
    </source>
</evidence>
<dbReference type="InterPro" id="IPR036866">
    <property type="entry name" value="RibonucZ/Hydroxyglut_hydro"/>
</dbReference>
<comment type="caution">
    <text evidence="3">The sequence shown here is derived from an EMBL/GenBank/DDBJ whole genome shotgun (WGS) entry which is preliminary data.</text>
</comment>
<dbReference type="CDD" id="cd07709">
    <property type="entry name" value="flavodiiron_proteins_MBL-fold"/>
    <property type="match status" value="1"/>
</dbReference>
<protein>
    <submittedName>
        <fullName evidence="3">MBL fold metallo-hydrolase</fullName>
    </submittedName>
</protein>
<dbReference type="SUPFAM" id="SSF56281">
    <property type="entry name" value="Metallo-hydrolase/oxidoreductase"/>
    <property type="match status" value="1"/>
</dbReference>
<comment type="similarity">
    <text evidence="1">In the N-terminal section; belongs to the zinc metallo-hydrolase group 3 family.</text>
</comment>
<dbReference type="GO" id="GO:0016787">
    <property type="term" value="F:hydrolase activity"/>
    <property type="evidence" value="ECO:0007669"/>
    <property type="project" value="UniProtKB-KW"/>
</dbReference>
<dbReference type="InterPro" id="IPR029039">
    <property type="entry name" value="Flavoprotein-like_sf"/>
</dbReference>
<dbReference type="InterPro" id="IPR008254">
    <property type="entry name" value="Flavodoxin/NO_synth"/>
</dbReference>
<dbReference type="SUPFAM" id="SSF52218">
    <property type="entry name" value="Flavoproteins"/>
    <property type="match status" value="1"/>
</dbReference>
<feature type="domain" description="Flavodoxin-like" evidence="2">
    <location>
        <begin position="250"/>
        <end position="388"/>
    </location>
</feature>
<dbReference type="GO" id="GO:0016491">
    <property type="term" value="F:oxidoreductase activity"/>
    <property type="evidence" value="ECO:0007669"/>
    <property type="project" value="InterPro"/>
</dbReference>
<dbReference type="AlphaFoldDB" id="A0A1V4AV89"/>
<dbReference type="Gene3D" id="3.60.15.10">
    <property type="entry name" value="Ribonuclease Z/Hydroxyacylglutathione hydrolase-like"/>
    <property type="match status" value="1"/>
</dbReference>
<evidence type="ECO:0000259" key="2">
    <source>
        <dbReference type="PROSITE" id="PS50902"/>
    </source>
</evidence>
<dbReference type="PANTHER" id="PTHR43717:SF1">
    <property type="entry name" value="ANAEROBIC NITRIC OXIDE REDUCTASE FLAVORUBREDOXIN"/>
    <property type="match status" value="1"/>
</dbReference>
<dbReference type="PIRSF" id="PIRSF005243">
    <property type="entry name" value="ROO"/>
    <property type="match status" value="1"/>
</dbReference>
<dbReference type="EMBL" id="AYTS01000049">
    <property type="protein sequence ID" value="OOP57038.1"/>
    <property type="molecule type" value="Genomic_DNA"/>
</dbReference>
<dbReference type="Gene3D" id="3.40.50.360">
    <property type="match status" value="1"/>
</dbReference>